<evidence type="ECO:0000313" key="1">
    <source>
        <dbReference type="EMBL" id="RDI39152.1"/>
    </source>
</evidence>
<protein>
    <submittedName>
        <fullName evidence="1">Uncharacterized protein</fullName>
    </submittedName>
</protein>
<comment type="caution">
    <text evidence="1">The sequence shown here is derived from an EMBL/GenBank/DDBJ whole genome shotgun (WGS) entry which is preliminary data.</text>
</comment>
<keyword evidence="2" id="KW-1185">Reference proteome</keyword>
<dbReference type="EMBL" id="QQAY01000015">
    <property type="protein sequence ID" value="RDI39152.1"/>
    <property type="molecule type" value="Genomic_DNA"/>
</dbReference>
<accession>A0A370G5R4</accession>
<gene>
    <name evidence="1" type="ORF">DFR59_11559</name>
</gene>
<evidence type="ECO:0000313" key="2">
    <source>
        <dbReference type="Proteomes" id="UP000255326"/>
    </source>
</evidence>
<name>A0A370G5R4_9BACI</name>
<proteinExistence type="predicted"/>
<sequence>MLNTNSLTITDFISEEQFDLNSYLSQLVHTEEIAAEGV</sequence>
<organism evidence="1 2">
    <name type="scientific">Falsibacillus pallidus</name>
    <dbReference type="NCBI Taxonomy" id="493781"/>
    <lineage>
        <taxon>Bacteria</taxon>
        <taxon>Bacillati</taxon>
        <taxon>Bacillota</taxon>
        <taxon>Bacilli</taxon>
        <taxon>Bacillales</taxon>
        <taxon>Bacillaceae</taxon>
        <taxon>Falsibacillus</taxon>
    </lineage>
</organism>
<dbReference type="Proteomes" id="UP000255326">
    <property type="component" value="Unassembled WGS sequence"/>
</dbReference>
<dbReference type="AlphaFoldDB" id="A0A370G5R4"/>
<reference evidence="1 2" key="1">
    <citation type="submission" date="2018-07" db="EMBL/GenBank/DDBJ databases">
        <title>Genomic Encyclopedia of Type Strains, Phase IV (KMG-IV): sequencing the most valuable type-strain genomes for metagenomic binning, comparative biology and taxonomic classification.</title>
        <authorList>
            <person name="Goeker M."/>
        </authorList>
    </citation>
    <scope>NUCLEOTIDE SEQUENCE [LARGE SCALE GENOMIC DNA]</scope>
    <source>
        <strain evidence="1 2">DSM 25281</strain>
    </source>
</reference>